<dbReference type="PROSITE" id="PS51143">
    <property type="entry name" value="MT_A70"/>
    <property type="match status" value="1"/>
</dbReference>
<gene>
    <name evidence="7" type="ORF">QG37_02675</name>
</gene>
<keyword evidence="4" id="KW-0949">S-adenosyl-L-methionine</keyword>
<dbReference type="Pfam" id="PF05063">
    <property type="entry name" value="MT-A70"/>
    <property type="match status" value="1"/>
</dbReference>
<dbReference type="GO" id="GO:0036396">
    <property type="term" value="C:RNA N6-methyladenosine methyltransferase complex"/>
    <property type="evidence" value="ECO:0007669"/>
    <property type="project" value="TreeGrafter"/>
</dbReference>
<evidence type="ECO:0000256" key="1">
    <source>
        <dbReference type="ARBA" id="ARBA00012160"/>
    </source>
</evidence>
<organism evidence="7 8">
    <name type="scientific">Candidozyma auris</name>
    <name type="common">Yeast</name>
    <name type="synonym">Candida auris</name>
    <dbReference type="NCBI Taxonomy" id="498019"/>
    <lineage>
        <taxon>Eukaryota</taxon>
        <taxon>Fungi</taxon>
        <taxon>Dikarya</taxon>
        <taxon>Ascomycota</taxon>
        <taxon>Saccharomycotina</taxon>
        <taxon>Pichiomycetes</taxon>
        <taxon>Metschnikowiaceae</taxon>
        <taxon>Candidozyma</taxon>
    </lineage>
</organism>
<keyword evidence="3" id="KW-0808">Transferase</keyword>
<dbReference type="InterPro" id="IPR029063">
    <property type="entry name" value="SAM-dependent_MTases_sf"/>
</dbReference>
<evidence type="ECO:0000313" key="7">
    <source>
        <dbReference type="EMBL" id="KNE00638.1"/>
    </source>
</evidence>
<dbReference type="GO" id="GO:0001734">
    <property type="term" value="F:mRNA m(6)A methyltransferase activity"/>
    <property type="evidence" value="ECO:0007669"/>
    <property type="project" value="UniProtKB-EC"/>
</dbReference>
<dbReference type="PANTHER" id="PTHR12829:SF7">
    <property type="entry name" value="N6-ADENOSINE-METHYLTRANSFERASE CATALYTIC SUBUNIT"/>
    <property type="match status" value="1"/>
</dbReference>
<keyword evidence="2" id="KW-0489">Methyltransferase</keyword>
<evidence type="ECO:0000256" key="3">
    <source>
        <dbReference type="ARBA" id="ARBA00022679"/>
    </source>
</evidence>
<name>A0A0L0P2P2_CANAR</name>
<protein>
    <recommendedName>
        <fullName evidence="1">mRNA m(6)A methyltransferase</fullName>
        <ecNumber evidence="1">2.1.1.348</ecNumber>
    </recommendedName>
</protein>
<dbReference type="AlphaFoldDB" id="A0A0L0P2P2"/>
<dbReference type="GO" id="GO:0005634">
    <property type="term" value="C:nucleus"/>
    <property type="evidence" value="ECO:0007669"/>
    <property type="project" value="TreeGrafter"/>
</dbReference>
<dbReference type="GO" id="GO:0032259">
    <property type="term" value="P:methylation"/>
    <property type="evidence" value="ECO:0007669"/>
    <property type="project" value="UniProtKB-KW"/>
</dbReference>
<comment type="caution">
    <text evidence="7">The sequence shown here is derived from an EMBL/GenBank/DDBJ whole genome shotgun (WGS) entry which is preliminary data.</text>
</comment>
<evidence type="ECO:0000256" key="6">
    <source>
        <dbReference type="PROSITE-ProRule" id="PRU00489"/>
    </source>
</evidence>
<evidence type="ECO:0000256" key="2">
    <source>
        <dbReference type="ARBA" id="ARBA00022603"/>
    </source>
</evidence>
<dbReference type="InterPro" id="IPR007757">
    <property type="entry name" value="MT-A70-like"/>
</dbReference>
<sequence length="492" mass="56720">MPPEFSLLAEFFLIYGDGIVERPWLGRIHTINFVYSTFLSKHGQKWNEDLDVFYDLLQRFNYISNDALEFRTTFERPGVELVFVNRLKVELMKKLPSMGVFTAPVPFTIKGFEPDWRASLNDLLAPKAKSDWALLLIDDDAQAIWDLLEQPTATEVLAAERAKLITVKKAFYHACDDTTHNQVLAKLCFNSRSLGHNFLELPTNAKVRKIINANRTQLPKGVFNCQKHKVHYLPLITNSTDVNLGNCSYLDTCHKLRSCRYVHFYTLNPLQQEEDHLPNPDSELAIDYTIGVPGIVMPVLPPQWICCDVRKLPFSVLGKFAAIISDPAWDIHMSLPYATCKDAELLSLPMNELQDEGVLFLWVTGRSIEIGRKALAQWGYTISDEMIWIKLNQLRRTIVTGRTGHWINHSKENLIVGIKGNPFWLNRKVDLDYIVSGTRETSRKPDELYDIVERLVGKHARKLEIFGRDHNIRDGWFSMFLRYSFVFHTSLY</sequence>
<evidence type="ECO:0000256" key="4">
    <source>
        <dbReference type="ARBA" id="ARBA00022691"/>
    </source>
</evidence>
<reference evidence="8" key="1">
    <citation type="journal article" date="2015" name="BMC Genomics">
        <title>Draft genome of a commonly misdiagnosed multidrug resistant pathogen Candida auris.</title>
        <authorList>
            <person name="Chatterjee S."/>
            <person name="Alampalli S.V."/>
            <person name="Nageshan R.K."/>
            <person name="Chettiar S.T."/>
            <person name="Joshi S."/>
            <person name="Tatu U.S."/>
        </authorList>
    </citation>
    <scope>NUCLEOTIDE SEQUENCE [LARGE SCALE GENOMIC DNA]</scope>
    <source>
        <strain evidence="8">6684</strain>
    </source>
</reference>
<dbReference type="EMBL" id="LGST01000018">
    <property type="protein sequence ID" value="KNE00638.1"/>
    <property type="molecule type" value="Genomic_DNA"/>
</dbReference>
<dbReference type="VEuPathDB" id="FungiDB:QG37_02675"/>
<dbReference type="SUPFAM" id="SSF53335">
    <property type="entry name" value="S-adenosyl-L-methionine-dependent methyltransferases"/>
    <property type="match status" value="1"/>
</dbReference>
<dbReference type="VEuPathDB" id="FungiDB:CJJ09_002122"/>
<dbReference type="Proteomes" id="UP000037122">
    <property type="component" value="Unassembled WGS sequence"/>
</dbReference>
<dbReference type="EC" id="2.1.1.348" evidence="1"/>
<comment type="catalytic activity">
    <reaction evidence="5">
        <text>an adenosine in mRNA + S-adenosyl-L-methionine = an N(6)-methyladenosine in mRNA + S-adenosyl-L-homocysteine + H(+)</text>
        <dbReference type="Rhea" id="RHEA:55584"/>
        <dbReference type="Rhea" id="RHEA-COMP:12414"/>
        <dbReference type="Rhea" id="RHEA-COMP:12417"/>
        <dbReference type="ChEBI" id="CHEBI:15378"/>
        <dbReference type="ChEBI" id="CHEBI:57856"/>
        <dbReference type="ChEBI" id="CHEBI:59789"/>
        <dbReference type="ChEBI" id="CHEBI:74411"/>
        <dbReference type="ChEBI" id="CHEBI:74449"/>
        <dbReference type="EC" id="2.1.1.348"/>
    </reaction>
</comment>
<accession>A0A0L0P2P2</accession>
<proteinExistence type="inferred from homology"/>
<dbReference type="VEuPathDB" id="FungiDB:B9J08_000146"/>
<evidence type="ECO:0000313" key="8">
    <source>
        <dbReference type="Proteomes" id="UP000037122"/>
    </source>
</evidence>
<dbReference type="VEuPathDB" id="FungiDB:CJI96_0001582"/>
<dbReference type="VEuPathDB" id="FungiDB:CJJ07_001217"/>
<dbReference type="VEuPathDB" id="FungiDB:CJI97_000151"/>
<dbReference type="PANTHER" id="PTHR12829">
    <property type="entry name" value="N6-ADENOSINE-METHYLTRANSFERASE"/>
    <property type="match status" value="1"/>
</dbReference>
<evidence type="ECO:0000256" key="5">
    <source>
        <dbReference type="ARBA" id="ARBA00048957"/>
    </source>
</evidence>
<comment type="similarity">
    <text evidence="6">Belongs to the MT-A70-like family.</text>
</comment>